<dbReference type="STRING" id="380244.SAMN05216298_0249"/>
<keyword evidence="3" id="KW-1185">Reference proteome</keyword>
<dbReference type="GO" id="GO:0004180">
    <property type="term" value="F:carboxypeptidase activity"/>
    <property type="evidence" value="ECO:0007669"/>
    <property type="project" value="UniProtKB-KW"/>
</dbReference>
<dbReference type="OrthoDB" id="5177574at2"/>
<dbReference type="AlphaFoldDB" id="A0A1G9CBE4"/>
<evidence type="ECO:0000313" key="2">
    <source>
        <dbReference type="EMBL" id="SDK49003.1"/>
    </source>
</evidence>
<dbReference type="InterPro" id="IPR012338">
    <property type="entry name" value="Beta-lactam/transpept-like"/>
</dbReference>
<evidence type="ECO:0000313" key="3">
    <source>
        <dbReference type="Proteomes" id="UP000198662"/>
    </source>
</evidence>
<accession>A0A1G9CBE4</accession>
<keyword evidence="2" id="KW-0645">Protease</keyword>
<name>A0A1G9CBE4_9ACTN</name>
<keyword evidence="2" id="KW-0121">Carboxypeptidase</keyword>
<proteinExistence type="predicted"/>
<dbReference type="InterPro" id="IPR001466">
    <property type="entry name" value="Beta-lactam-related"/>
</dbReference>
<organism evidence="2 3">
    <name type="scientific">Glycomyces sambucus</name>
    <dbReference type="NCBI Taxonomy" id="380244"/>
    <lineage>
        <taxon>Bacteria</taxon>
        <taxon>Bacillati</taxon>
        <taxon>Actinomycetota</taxon>
        <taxon>Actinomycetes</taxon>
        <taxon>Glycomycetales</taxon>
        <taxon>Glycomycetaceae</taxon>
        <taxon>Glycomyces</taxon>
    </lineage>
</organism>
<protein>
    <submittedName>
        <fullName evidence="2">D-alanyl-D-alanine carboxypeptidase</fullName>
    </submittedName>
</protein>
<evidence type="ECO:0000259" key="1">
    <source>
        <dbReference type="Pfam" id="PF00144"/>
    </source>
</evidence>
<dbReference type="Pfam" id="PF00144">
    <property type="entry name" value="Beta-lactamase"/>
    <property type="match status" value="1"/>
</dbReference>
<reference evidence="3" key="1">
    <citation type="submission" date="2016-10" db="EMBL/GenBank/DDBJ databases">
        <authorList>
            <person name="Varghese N."/>
            <person name="Submissions S."/>
        </authorList>
    </citation>
    <scope>NUCLEOTIDE SEQUENCE [LARGE SCALE GENOMIC DNA]</scope>
    <source>
        <strain evidence="3">CGMCC 4.3147</strain>
    </source>
</reference>
<sequence>MSNHTTTTDTTRPELQQVLQDMVDAGITGVQLRVSDEHGDWYGTAGTGELDGTEPPAPGAHFRIGSNTKTFTAVAVLALVAEGRIGLDEPVATHLPAFGFDERITVRMILQHTSGVFNFTGEYFEDGTFKPGITCQGQAWVEARFDDHTPESLVELALANEPRFAPGEDWSYSNTNYVIARLVVEAVTGRTLAEEIERTVLAPLGLKDTVVPGYSPEIPSPHLHAYYRYEEDGQEQIVDVSRQNPSWIATGGDMISTSADLQTFITGLVGGKLLPADLTAEMFTPEAKVGYGLGVFVQDTEYGKVITHNGGITGNAGLMYCSADGTRSFTAALNYVDDAAMTASTAFQAGLAALLGAVFAKPSA</sequence>
<gene>
    <name evidence="2" type="ORF">SAMN05216298_0249</name>
</gene>
<keyword evidence="2" id="KW-0378">Hydrolase</keyword>
<dbReference type="PANTHER" id="PTHR46825:SF7">
    <property type="entry name" value="D-ALANYL-D-ALANINE CARBOXYPEPTIDASE"/>
    <property type="match status" value="1"/>
</dbReference>
<dbReference type="InterPro" id="IPR050491">
    <property type="entry name" value="AmpC-like"/>
</dbReference>
<dbReference type="Proteomes" id="UP000198662">
    <property type="component" value="Unassembled WGS sequence"/>
</dbReference>
<dbReference type="Gene3D" id="3.40.710.10">
    <property type="entry name" value="DD-peptidase/beta-lactamase superfamily"/>
    <property type="match status" value="1"/>
</dbReference>
<dbReference type="PANTHER" id="PTHR46825">
    <property type="entry name" value="D-ALANYL-D-ALANINE-CARBOXYPEPTIDASE/ENDOPEPTIDASE AMPH"/>
    <property type="match status" value="1"/>
</dbReference>
<dbReference type="SUPFAM" id="SSF56601">
    <property type="entry name" value="beta-lactamase/transpeptidase-like"/>
    <property type="match status" value="1"/>
</dbReference>
<feature type="domain" description="Beta-lactamase-related" evidence="1">
    <location>
        <begin position="16"/>
        <end position="316"/>
    </location>
</feature>
<dbReference type="EMBL" id="FNGF01000001">
    <property type="protein sequence ID" value="SDK49003.1"/>
    <property type="molecule type" value="Genomic_DNA"/>
</dbReference>
<dbReference type="RefSeq" id="WP_091041438.1">
    <property type="nucleotide sequence ID" value="NZ_FNGF01000001.1"/>
</dbReference>